<evidence type="ECO:0000313" key="2">
    <source>
        <dbReference type="Proteomes" id="UP001157418"/>
    </source>
</evidence>
<gene>
    <name evidence="1" type="ORF">LVIROSA_LOCUS30796</name>
</gene>
<sequence length="69" mass="8063">MLQLEKTQFENLIESIKSKVKALKRKKSKKVYVKMDKTNSVRVEIRSRHARKLIDKTLKAADKPGKRPV</sequence>
<dbReference type="PANTHER" id="PTHR34563">
    <property type="entry name" value="BNACNNG33880D PROTEIN"/>
    <property type="match status" value="1"/>
</dbReference>
<dbReference type="PANTHER" id="PTHR34563:SF6">
    <property type="entry name" value="OS08G0416800 PROTEIN"/>
    <property type="match status" value="1"/>
</dbReference>
<keyword evidence="2" id="KW-1185">Reference proteome</keyword>
<organism evidence="1 2">
    <name type="scientific">Lactuca virosa</name>
    <dbReference type="NCBI Taxonomy" id="75947"/>
    <lineage>
        <taxon>Eukaryota</taxon>
        <taxon>Viridiplantae</taxon>
        <taxon>Streptophyta</taxon>
        <taxon>Embryophyta</taxon>
        <taxon>Tracheophyta</taxon>
        <taxon>Spermatophyta</taxon>
        <taxon>Magnoliopsida</taxon>
        <taxon>eudicotyledons</taxon>
        <taxon>Gunneridae</taxon>
        <taxon>Pentapetalae</taxon>
        <taxon>asterids</taxon>
        <taxon>campanulids</taxon>
        <taxon>Asterales</taxon>
        <taxon>Asteraceae</taxon>
        <taxon>Cichorioideae</taxon>
        <taxon>Cichorieae</taxon>
        <taxon>Lactucinae</taxon>
        <taxon>Lactuca</taxon>
    </lineage>
</organism>
<dbReference type="AlphaFoldDB" id="A0AAU9P4J2"/>
<name>A0AAU9P4J2_9ASTR</name>
<evidence type="ECO:0000313" key="1">
    <source>
        <dbReference type="EMBL" id="CAH1445002.1"/>
    </source>
</evidence>
<protein>
    <submittedName>
        <fullName evidence="1">Uncharacterized protein</fullName>
    </submittedName>
</protein>
<dbReference type="EMBL" id="CAKMRJ010005523">
    <property type="protein sequence ID" value="CAH1445002.1"/>
    <property type="molecule type" value="Genomic_DNA"/>
</dbReference>
<proteinExistence type="predicted"/>
<dbReference type="Proteomes" id="UP001157418">
    <property type="component" value="Unassembled WGS sequence"/>
</dbReference>
<comment type="caution">
    <text evidence="1">The sequence shown here is derived from an EMBL/GenBank/DDBJ whole genome shotgun (WGS) entry which is preliminary data.</text>
</comment>
<accession>A0AAU9P4J2</accession>
<reference evidence="1 2" key="1">
    <citation type="submission" date="2022-01" db="EMBL/GenBank/DDBJ databases">
        <authorList>
            <person name="Xiong W."/>
            <person name="Schranz E."/>
        </authorList>
    </citation>
    <scope>NUCLEOTIDE SEQUENCE [LARGE SCALE GENOMIC DNA]</scope>
</reference>